<dbReference type="OrthoDB" id="1263307at2759"/>
<dbReference type="HOGENOM" id="CLU_046066_1_0_1"/>
<dbReference type="InterPro" id="IPR000073">
    <property type="entry name" value="AB_hydrolase_1"/>
</dbReference>
<gene>
    <name evidence="2" type="ORF">Z517_12236</name>
</gene>
<name>A0A0D2D9M1_9EURO</name>
<feature type="domain" description="AB hydrolase-1" evidence="1">
    <location>
        <begin position="8"/>
        <end position="251"/>
    </location>
</feature>
<dbReference type="Proteomes" id="UP000053029">
    <property type="component" value="Unassembled WGS sequence"/>
</dbReference>
<dbReference type="InterPro" id="IPR052897">
    <property type="entry name" value="Sec-Metab_Biosynth_Hydrolase"/>
</dbReference>
<reference evidence="2 3" key="1">
    <citation type="submission" date="2015-01" db="EMBL/GenBank/DDBJ databases">
        <title>The Genome Sequence of Fonsecaea pedrosoi CBS 271.37.</title>
        <authorList>
            <consortium name="The Broad Institute Genomics Platform"/>
            <person name="Cuomo C."/>
            <person name="de Hoog S."/>
            <person name="Gorbushina A."/>
            <person name="Stielow B."/>
            <person name="Teixiera M."/>
            <person name="Abouelleil A."/>
            <person name="Chapman S.B."/>
            <person name="Priest M."/>
            <person name="Young S.K."/>
            <person name="Wortman J."/>
            <person name="Nusbaum C."/>
            <person name="Birren B."/>
        </authorList>
    </citation>
    <scope>NUCLEOTIDE SEQUENCE [LARGE SCALE GENOMIC DNA]</scope>
    <source>
        <strain evidence="2 3">CBS 271.37</strain>
    </source>
</reference>
<organism evidence="2 3">
    <name type="scientific">Fonsecaea pedrosoi CBS 271.37</name>
    <dbReference type="NCBI Taxonomy" id="1442368"/>
    <lineage>
        <taxon>Eukaryota</taxon>
        <taxon>Fungi</taxon>
        <taxon>Dikarya</taxon>
        <taxon>Ascomycota</taxon>
        <taxon>Pezizomycotina</taxon>
        <taxon>Eurotiomycetes</taxon>
        <taxon>Chaetothyriomycetidae</taxon>
        <taxon>Chaetothyriales</taxon>
        <taxon>Herpotrichiellaceae</taxon>
        <taxon>Fonsecaea</taxon>
    </lineage>
</organism>
<evidence type="ECO:0000259" key="1">
    <source>
        <dbReference type="Pfam" id="PF12697"/>
    </source>
</evidence>
<evidence type="ECO:0000313" key="3">
    <source>
        <dbReference type="Proteomes" id="UP000053029"/>
    </source>
</evidence>
<sequence length="261" mass="27972">MAPSYPSIVIIPGSFSPASMYYEVVDKIQTLTDGSSDSVFVNNLPSASRNPPEEPATLEDDATFFRGIFEKLADRGKDIVVVAHSYGGVVGTESLKGVGKVERQERGQPGGVVRIVYLSAHVPEAGRSLTELVGGAPAEMVETGKDGFLRLVGIETIAKATFPDIDFDKAVAVVKTMSRHSALSFASKVTYPGYKHVPVSFIMCANDMIVPPDLQRGYIDMIQRESGRDVDVHTLDTGHCPNTTAPDQLAKLIVDIAATSS</sequence>
<dbReference type="STRING" id="1442368.A0A0D2D9M1"/>
<dbReference type="Gene3D" id="3.40.50.1820">
    <property type="entry name" value="alpha/beta hydrolase"/>
    <property type="match status" value="1"/>
</dbReference>
<dbReference type="PANTHER" id="PTHR37017:SF13">
    <property type="entry name" value="AB HYDROLASE-1 DOMAIN-CONTAINING PROTEIN"/>
    <property type="match status" value="1"/>
</dbReference>
<dbReference type="SUPFAM" id="SSF53474">
    <property type="entry name" value="alpha/beta-Hydrolases"/>
    <property type="match status" value="1"/>
</dbReference>
<dbReference type="PANTHER" id="PTHR37017">
    <property type="entry name" value="AB HYDROLASE-1 DOMAIN-CONTAINING PROTEIN-RELATED"/>
    <property type="match status" value="1"/>
</dbReference>
<keyword evidence="3" id="KW-1185">Reference proteome</keyword>
<evidence type="ECO:0000313" key="2">
    <source>
        <dbReference type="EMBL" id="KIW74296.1"/>
    </source>
</evidence>
<protein>
    <recommendedName>
        <fullName evidence="1">AB hydrolase-1 domain-containing protein</fullName>
    </recommendedName>
</protein>
<dbReference type="RefSeq" id="XP_013278104.1">
    <property type="nucleotide sequence ID" value="XM_013422650.1"/>
</dbReference>
<dbReference type="InterPro" id="IPR029058">
    <property type="entry name" value="AB_hydrolase_fold"/>
</dbReference>
<dbReference type="EMBL" id="KN846977">
    <property type="protein sequence ID" value="KIW74296.1"/>
    <property type="molecule type" value="Genomic_DNA"/>
</dbReference>
<dbReference type="Pfam" id="PF12697">
    <property type="entry name" value="Abhydrolase_6"/>
    <property type="match status" value="1"/>
</dbReference>
<dbReference type="GeneID" id="25311726"/>
<dbReference type="VEuPathDB" id="FungiDB:Z517_12236"/>
<accession>A0A0D2D9M1</accession>
<proteinExistence type="predicted"/>
<dbReference type="AlphaFoldDB" id="A0A0D2D9M1"/>